<dbReference type="AlphaFoldDB" id="A0AAQ3JL20"/>
<evidence type="ECO:0000256" key="1">
    <source>
        <dbReference type="ARBA" id="ARBA00022737"/>
    </source>
</evidence>
<dbReference type="PROSITE" id="PS50012">
    <property type="entry name" value="RCC1_3"/>
    <property type="match status" value="6"/>
</dbReference>
<dbReference type="InterPro" id="IPR009091">
    <property type="entry name" value="RCC1/BLIP-II"/>
</dbReference>
<keyword evidence="1" id="KW-0677">Repeat</keyword>
<keyword evidence="5" id="KW-1185">Reference proteome</keyword>
<evidence type="ECO:0000313" key="5">
    <source>
        <dbReference type="Proteomes" id="UP001327560"/>
    </source>
</evidence>
<dbReference type="Gene3D" id="2.130.10.30">
    <property type="entry name" value="Regulator of chromosome condensation 1/beta-lactamase-inhibitor protein II"/>
    <property type="match status" value="2"/>
</dbReference>
<dbReference type="PANTHER" id="PTHR22872">
    <property type="entry name" value="BTK-BINDING PROTEIN-RELATED"/>
    <property type="match status" value="1"/>
</dbReference>
<feature type="repeat" description="RCC1" evidence="2">
    <location>
        <begin position="344"/>
        <end position="399"/>
    </location>
</feature>
<feature type="domain" description="RCC1-like" evidence="3">
    <location>
        <begin position="20"/>
        <end position="395"/>
    </location>
</feature>
<dbReference type="Proteomes" id="UP001327560">
    <property type="component" value="Chromosome 1"/>
</dbReference>
<evidence type="ECO:0000313" key="4">
    <source>
        <dbReference type="EMBL" id="WOK91804.1"/>
    </source>
</evidence>
<organism evidence="4 5">
    <name type="scientific">Canna indica</name>
    <name type="common">Indian-shot</name>
    <dbReference type="NCBI Taxonomy" id="4628"/>
    <lineage>
        <taxon>Eukaryota</taxon>
        <taxon>Viridiplantae</taxon>
        <taxon>Streptophyta</taxon>
        <taxon>Embryophyta</taxon>
        <taxon>Tracheophyta</taxon>
        <taxon>Spermatophyta</taxon>
        <taxon>Magnoliopsida</taxon>
        <taxon>Liliopsida</taxon>
        <taxon>Zingiberales</taxon>
        <taxon>Cannaceae</taxon>
        <taxon>Canna</taxon>
    </lineage>
</organism>
<feature type="repeat" description="RCC1" evidence="2">
    <location>
        <begin position="176"/>
        <end position="230"/>
    </location>
</feature>
<dbReference type="PROSITE" id="PS00626">
    <property type="entry name" value="RCC1_2"/>
    <property type="match status" value="2"/>
</dbReference>
<sequence length="400" mass="42402">MAREVVEAEIAAAAEEEVCAWAWGAGTDGQLGTGALEDQHQPCRLPHLPASVSHIACGGAHAIALTGDGRVLTWGRGTRGQLGHGKYESCLQPKPVKFFESLTISYVSAGWNHSGFVTDTGHLFMCGDGSFGQLGNGDNQSHSCPFEVAFFASKHVTQIACGMRHSLALVTGSSGDSIYGFGSGRHGQIGKHLSGGQRSVNIPGVVQGFNDCKFFSIHANGDQSAALSASGRLYIWGRRFGGSSDNHIPKIVPSSLEISHVALGWNHALVTADGLVYMLGGNRHGLLTETQEANMVEHRLLESSSCTTSSVPEETLERVLFPNEQTVVSVAAGAEHSAAVTEEGSIMTWGWGEHGQLGLGDTSDHTHPQRVELDCNDYLSSTRLAVYCGSGFTIAVKSTR</sequence>
<accession>A0AAQ3JL20</accession>
<evidence type="ECO:0000256" key="2">
    <source>
        <dbReference type="PROSITE-ProRule" id="PRU00235"/>
    </source>
</evidence>
<dbReference type="InterPro" id="IPR051625">
    <property type="entry name" value="Signaling_Regulatory_Domain"/>
</dbReference>
<feature type="repeat" description="RCC1" evidence="2">
    <location>
        <begin position="18"/>
        <end position="68"/>
    </location>
</feature>
<feature type="repeat" description="RCC1" evidence="2">
    <location>
        <begin position="69"/>
        <end position="120"/>
    </location>
</feature>
<dbReference type="InterPro" id="IPR000408">
    <property type="entry name" value="Reg_chr_condens"/>
</dbReference>
<dbReference type="EMBL" id="CP136890">
    <property type="protein sequence ID" value="WOK91804.1"/>
    <property type="molecule type" value="Genomic_DNA"/>
</dbReference>
<dbReference type="Pfam" id="PF25390">
    <property type="entry name" value="WD40_RLD"/>
    <property type="match status" value="1"/>
</dbReference>
<dbReference type="InterPro" id="IPR058923">
    <property type="entry name" value="RCC1-like_dom"/>
</dbReference>
<protein>
    <submittedName>
        <fullName evidence="4">Ultraviolet-B receptor UVR8</fullName>
    </submittedName>
</protein>
<feature type="repeat" description="RCC1" evidence="2">
    <location>
        <begin position="121"/>
        <end position="172"/>
    </location>
</feature>
<evidence type="ECO:0000259" key="3">
    <source>
        <dbReference type="Pfam" id="PF25390"/>
    </source>
</evidence>
<proteinExistence type="predicted"/>
<reference evidence="4 5" key="1">
    <citation type="submission" date="2023-10" db="EMBL/GenBank/DDBJ databases">
        <title>Chromosome-scale genome assembly provides insights into flower coloration mechanisms of Canna indica.</title>
        <authorList>
            <person name="Li C."/>
        </authorList>
    </citation>
    <scope>NUCLEOTIDE SEQUENCE [LARGE SCALE GENOMIC DNA]</scope>
    <source>
        <tissue evidence="4">Flower</tissue>
    </source>
</reference>
<keyword evidence="4" id="KW-0675">Receptor</keyword>
<gene>
    <name evidence="4" type="ORF">Cni_G00495</name>
</gene>
<dbReference type="PRINTS" id="PR00633">
    <property type="entry name" value="RCCNDNSATION"/>
</dbReference>
<name>A0AAQ3JL20_9LILI</name>
<feature type="repeat" description="RCC1" evidence="2">
    <location>
        <begin position="274"/>
        <end position="343"/>
    </location>
</feature>
<dbReference type="SUPFAM" id="SSF50985">
    <property type="entry name" value="RCC1/BLIP-II"/>
    <property type="match status" value="1"/>
</dbReference>